<sequence length="115" mass="12306">MSMAGEDSIKRMVLATGANSSIGAYWPWMTYQGSDGELVGVRNRLRSEFSPAAEWDAKKLGVKTAKASHVALMPLSASFSKMAVQGGYGIFYQSTDARLVALIPDLASDELADSV</sequence>
<evidence type="ECO:0000313" key="2">
    <source>
        <dbReference type="Proteomes" id="UP001327957"/>
    </source>
</evidence>
<name>A0AAV9STD6_9PEZI</name>
<reference evidence="1 2" key="1">
    <citation type="submission" date="2023-04" db="EMBL/GenBank/DDBJ databases">
        <title>Colletotrichum tabacum stain YC1 causing leaf anthracnose on Nicotiana tabacum(L.) cv.</title>
        <authorList>
            <person name="Ji Z."/>
            <person name="Wang M."/>
            <person name="Zhang J."/>
            <person name="Wang N."/>
            <person name="Zhou Z."/>
        </authorList>
    </citation>
    <scope>NUCLEOTIDE SEQUENCE [LARGE SCALE GENOMIC DNA]</scope>
    <source>
        <strain evidence="1 2">YC1</strain>
    </source>
</reference>
<proteinExistence type="predicted"/>
<evidence type="ECO:0000313" key="1">
    <source>
        <dbReference type="EMBL" id="KAK6206783.1"/>
    </source>
</evidence>
<gene>
    <name evidence="1" type="ORF">QIS74_13271</name>
</gene>
<dbReference type="EMBL" id="JASAOK010000054">
    <property type="protein sequence ID" value="KAK6206783.1"/>
    <property type="molecule type" value="Genomic_DNA"/>
</dbReference>
<protein>
    <submittedName>
        <fullName evidence="1">Uncharacterized protein</fullName>
    </submittedName>
</protein>
<accession>A0AAV9STD6</accession>
<keyword evidence="2" id="KW-1185">Reference proteome</keyword>
<comment type="caution">
    <text evidence="1">The sequence shown here is derived from an EMBL/GenBank/DDBJ whole genome shotgun (WGS) entry which is preliminary data.</text>
</comment>
<dbReference type="Proteomes" id="UP001327957">
    <property type="component" value="Unassembled WGS sequence"/>
</dbReference>
<dbReference type="AlphaFoldDB" id="A0AAV9STD6"/>
<organism evidence="1 2">
    <name type="scientific">Colletotrichum tabaci</name>
    <dbReference type="NCBI Taxonomy" id="1209068"/>
    <lineage>
        <taxon>Eukaryota</taxon>
        <taxon>Fungi</taxon>
        <taxon>Dikarya</taxon>
        <taxon>Ascomycota</taxon>
        <taxon>Pezizomycotina</taxon>
        <taxon>Sordariomycetes</taxon>
        <taxon>Hypocreomycetidae</taxon>
        <taxon>Glomerellales</taxon>
        <taxon>Glomerellaceae</taxon>
        <taxon>Colletotrichum</taxon>
        <taxon>Colletotrichum destructivum species complex</taxon>
    </lineage>
</organism>